<dbReference type="GO" id="GO:0016020">
    <property type="term" value="C:membrane"/>
    <property type="evidence" value="ECO:0007669"/>
    <property type="project" value="UniProtKB-SubCell"/>
</dbReference>
<dbReference type="AlphaFoldDB" id="A0A2G2XN29"/>
<name>A0A2G2XN29_CAPBA</name>
<organism evidence="7 8">
    <name type="scientific">Capsicum baccatum</name>
    <name type="common">Peruvian pepper</name>
    <dbReference type="NCBI Taxonomy" id="33114"/>
    <lineage>
        <taxon>Eukaryota</taxon>
        <taxon>Viridiplantae</taxon>
        <taxon>Streptophyta</taxon>
        <taxon>Embryophyta</taxon>
        <taxon>Tracheophyta</taxon>
        <taxon>Spermatophyta</taxon>
        <taxon>Magnoliopsida</taxon>
        <taxon>eudicotyledons</taxon>
        <taxon>Gunneridae</taxon>
        <taxon>Pentapetalae</taxon>
        <taxon>asterids</taxon>
        <taxon>lamiids</taxon>
        <taxon>Solanales</taxon>
        <taxon>Solanaceae</taxon>
        <taxon>Solanoideae</taxon>
        <taxon>Capsiceae</taxon>
        <taxon>Capsicum</taxon>
    </lineage>
</organism>
<evidence type="ECO:0000313" key="8">
    <source>
        <dbReference type="Proteomes" id="UP000224567"/>
    </source>
</evidence>
<accession>A0A2G2XN29</accession>
<reference evidence="8" key="2">
    <citation type="journal article" date="2017" name="J. Anim. Genet.">
        <title>Multiple reference genome sequences of hot pepper reveal the massive evolution of plant disease resistance genes by retroduplication.</title>
        <authorList>
            <person name="Kim S."/>
            <person name="Park J."/>
            <person name="Yeom S.-I."/>
            <person name="Kim Y.-M."/>
            <person name="Seo E."/>
            <person name="Kim K.-T."/>
            <person name="Kim M.-S."/>
            <person name="Lee J.M."/>
            <person name="Cheong K."/>
            <person name="Shin H.-S."/>
            <person name="Kim S.-B."/>
            <person name="Han K."/>
            <person name="Lee J."/>
            <person name="Park M."/>
            <person name="Lee H.-A."/>
            <person name="Lee H.-Y."/>
            <person name="Lee Y."/>
            <person name="Oh S."/>
            <person name="Lee J.H."/>
            <person name="Choi E."/>
            <person name="Choi E."/>
            <person name="Lee S.E."/>
            <person name="Jeon J."/>
            <person name="Kim H."/>
            <person name="Choi G."/>
            <person name="Song H."/>
            <person name="Lee J."/>
            <person name="Lee S.-C."/>
            <person name="Kwon J.-K."/>
            <person name="Lee H.-Y."/>
            <person name="Koo N."/>
            <person name="Hong Y."/>
            <person name="Kim R.W."/>
            <person name="Kang W.-H."/>
            <person name="Huh J.H."/>
            <person name="Kang B.-C."/>
            <person name="Yang T.-J."/>
            <person name="Lee Y.-H."/>
            <person name="Bennetzen J.L."/>
            <person name="Choi D."/>
        </authorList>
    </citation>
    <scope>NUCLEOTIDE SEQUENCE [LARGE SCALE GENOMIC DNA]</scope>
    <source>
        <strain evidence="8">cv. PBC81</strain>
    </source>
</reference>
<comment type="caution">
    <text evidence="7">The sequence shown here is derived from an EMBL/GenBank/DDBJ whole genome shotgun (WGS) entry which is preliminary data.</text>
</comment>
<evidence type="ECO:0000313" key="7">
    <source>
        <dbReference type="EMBL" id="PHT58897.1"/>
    </source>
</evidence>
<dbReference type="SUPFAM" id="SSF52047">
    <property type="entry name" value="RNI-like"/>
    <property type="match status" value="1"/>
</dbReference>
<evidence type="ECO:0000256" key="1">
    <source>
        <dbReference type="ARBA" id="ARBA00004479"/>
    </source>
</evidence>
<evidence type="ECO:0000256" key="5">
    <source>
        <dbReference type="ARBA" id="ARBA00023136"/>
    </source>
</evidence>
<proteinExistence type="predicted"/>
<protein>
    <recommendedName>
        <fullName evidence="9">Chromo domain-containing protein</fullName>
    </recommendedName>
</protein>
<evidence type="ECO:0000256" key="3">
    <source>
        <dbReference type="ARBA" id="ARBA00022729"/>
    </source>
</evidence>
<dbReference type="EMBL" id="MLFT02000001">
    <property type="protein sequence ID" value="PHT58897.1"/>
    <property type="molecule type" value="Genomic_DNA"/>
</dbReference>
<dbReference type="Gene3D" id="3.80.10.10">
    <property type="entry name" value="Ribonuclease Inhibitor"/>
    <property type="match status" value="1"/>
</dbReference>
<gene>
    <name evidence="7" type="ORF">CQW23_01260</name>
</gene>
<keyword evidence="5" id="KW-0472">Membrane</keyword>
<dbReference type="InterPro" id="IPR001611">
    <property type="entry name" value="Leu-rich_rpt"/>
</dbReference>
<evidence type="ECO:0008006" key="9">
    <source>
        <dbReference type="Google" id="ProtNLM"/>
    </source>
</evidence>
<dbReference type="Proteomes" id="UP000224567">
    <property type="component" value="Unassembled WGS sequence"/>
</dbReference>
<evidence type="ECO:0000256" key="6">
    <source>
        <dbReference type="ARBA" id="ARBA00023180"/>
    </source>
</evidence>
<dbReference type="OrthoDB" id="676979at2759"/>
<keyword evidence="6" id="KW-0325">Glycoprotein</keyword>
<keyword evidence="4" id="KW-1133">Transmembrane helix</keyword>
<comment type="subcellular location">
    <subcellularLocation>
        <location evidence="1">Membrane</location>
        <topology evidence="1">Single-pass type I membrane protein</topology>
    </subcellularLocation>
</comment>
<keyword evidence="8" id="KW-1185">Reference proteome</keyword>
<keyword evidence="3" id="KW-0732">Signal</keyword>
<dbReference type="InterPro" id="IPR032675">
    <property type="entry name" value="LRR_dom_sf"/>
</dbReference>
<evidence type="ECO:0000256" key="2">
    <source>
        <dbReference type="ARBA" id="ARBA00022692"/>
    </source>
</evidence>
<dbReference type="PANTHER" id="PTHR48061:SF5">
    <property type="entry name" value="DISEASE RESISTANCE PROTEIN"/>
    <property type="match status" value="1"/>
</dbReference>
<reference evidence="7 8" key="1">
    <citation type="journal article" date="2017" name="Genome Biol.">
        <title>New reference genome sequences of hot pepper reveal the massive evolution of plant disease-resistance genes by retroduplication.</title>
        <authorList>
            <person name="Kim S."/>
            <person name="Park J."/>
            <person name="Yeom S.I."/>
            <person name="Kim Y.M."/>
            <person name="Seo E."/>
            <person name="Kim K.T."/>
            <person name="Kim M.S."/>
            <person name="Lee J.M."/>
            <person name="Cheong K."/>
            <person name="Shin H.S."/>
            <person name="Kim S.B."/>
            <person name="Han K."/>
            <person name="Lee J."/>
            <person name="Park M."/>
            <person name="Lee H.A."/>
            <person name="Lee H.Y."/>
            <person name="Lee Y."/>
            <person name="Oh S."/>
            <person name="Lee J.H."/>
            <person name="Choi E."/>
            <person name="Choi E."/>
            <person name="Lee S.E."/>
            <person name="Jeon J."/>
            <person name="Kim H."/>
            <person name="Choi G."/>
            <person name="Song H."/>
            <person name="Lee J."/>
            <person name="Lee S.C."/>
            <person name="Kwon J.K."/>
            <person name="Lee H.Y."/>
            <person name="Koo N."/>
            <person name="Hong Y."/>
            <person name="Kim R.W."/>
            <person name="Kang W.H."/>
            <person name="Huh J.H."/>
            <person name="Kang B.C."/>
            <person name="Yang T.J."/>
            <person name="Lee Y.H."/>
            <person name="Bennetzen J.L."/>
            <person name="Choi D."/>
        </authorList>
    </citation>
    <scope>NUCLEOTIDE SEQUENCE [LARGE SCALE GENOMIC DNA]</scope>
    <source>
        <strain evidence="8">cv. PBC81</strain>
    </source>
</reference>
<dbReference type="Pfam" id="PF00560">
    <property type="entry name" value="LRR_1"/>
    <property type="match status" value="1"/>
</dbReference>
<sequence length="253" mass="28354">MLKKCIKDHLLVCPIEEITVKDSFSYEEEPIDILDCQVRKLRSKDISSVKVLWKNHKVDEATWESKNDMCVRYPTPFESADDDMEGQIPSEISLLSKLQFFLSGNSELGLAAYDFKMLLQNLTQLRELHLSGVNISSTIPLNFSSHLTTIGLKGTGLYGIIRESIFNLPNLETLDLSCNDQLNVYFSKTKWNSSASLKELDLVGVTFSGNYLPESLGYLTSLQRLVLSSCNLLGTISKFSLESHPSGVYGPSR</sequence>
<keyword evidence="2" id="KW-0812">Transmembrane</keyword>
<evidence type="ECO:0000256" key="4">
    <source>
        <dbReference type="ARBA" id="ARBA00022989"/>
    </source>
</evidence>
<dbReference type="InterPro" id="IPR046956">
    <property type="entry name" value="RLP23-like"/>
</dbReference>
<dbReference type="PANTHER" id="PTHR48061">
    <property type="entry name" value="LEUCINE-RICH REPEAT RECEPTOR PROTEIN KINASE EMS1-LIKE-RELATED"/>
    <property type="match status" value="1"/>
</dbReference>